<organism evidence="2 3">
    <name type="scientific">Micropruina glycogenica</name>
    <dbReference type="NCBI Taxonomy" id="75385"/>
    <lineage>
        <taxon>Bacteria</taxon>
        <taxon>Bacillati</taxon>
        <taxon>Actinomycetota</taxon>
        <taxon>Actinomycetes</taxon>
        <taxon>Propionibacteriales</taxon>
        <taxon>Nocardioidaceae</taxon>
        <taxon>Micropruina</taxon>
    </lineage>
</organism>
<evidence type="ECO:0000313" key="3">
    <source>
        <dbReference type="Proteomes" id="UP000238164"/>
    </source>
</evidence>
<reference evidence="2 3" key="1">
    <citation type="submission" date="2018-02" db="EMBL/GenBank/DDBJ databases">
        <authorList>
            <person name="Cohen D.B."/>
            <person name="Kent A.D."/>
        </authorList>
    </citation>
    <scope>NUCLEOTIDE SEQUENCE [LARGE SCALE GENOMIC DNA]</scope>
    <source>
        <strain evidence="2">1</strain>
    </source>
</reference>
<protein>
    <submittedName>
        <fullName evidence="2">Putative RNA polymerase, sigma-24 subunit, ECF subfamily</fullName>
    </submittedName>
</protein>
<dbReference type="EMBL" id="LT985188">
    <property type="protein sequence ID" value="SPD86139.1"/>
    <property type="molecule type" value="Genomic_DNA"/>
</dbReference>
<dbReference type="AlphaFoldDB" id="A0A2N9JF16"/>
<dbReference type="InterPro" id="IPR013325">
    <property type="entry name" value="RNA_pol_sigma_r2"/>
</dbReference>
<evidence type="ECO:0000313" key="2">
    <source>
        <dbReference type="EMBL" id="SPD86139.1"/>
    </source>
</evidence>
<keyword evidence="3" id="KW-1185">Reference proteome</keyword>
<dbReference type="InterPro" id="IPR036388">
    <property type="entry name" value="WH-like_DNA-bd_sf"/>
</dbReference>
<evidence type="ECO:0000259" key="1">
    <source>
        <dbReference type="Pfam" id="PF20239"/>
    </source>
</evidence>
<dbReference type="SUPFAM" id="SSF88946">
    <property type="entry name" value="Sigma2 domain of RNA polymerase sigma factors"/>
    <property type="match status" value="1"/>
</dbReference>
<dbReference type="SUPFAM" id="SSF88659">
    <property type="entry name" value="Sigma3 and sigma4 domains of RNA polymerase sigma factors"/>
    <property type="match status" value="1"/>
</dbReference>
<sequence length="407" mass="43946">MTGDVLGQVHRDEWGRLLGRLIRTSGRPDLAEDALAEAFAQAAAQWPTDPPANPAGWLAATAQRRLVDAQRSEIRRRAPQFRSAVVAAAAPPPDRPSLPGDDVDDRLALLFMATHPALADEVRPALALRFVLGVPTESIATLFLVPTATMAARLTRAKRRLADVGAAVRVPDVAAWPDRVDDVARALYLAFTAVYVPGDDAARRLAESAEVVRLAVLAADLMPSSDVLQALAALVQLHHARRDARFADDDVPVLLAQQDRTRWRADETATALRRLTALAPTDGYVEELRLQALIAAFHNTAVTAGDTEWAGIARAYRRLEALTGSPIVRLNRAVAEGEAHGAMAGLAVLRAVGERLPGHHRVELVRAELLLRDGRDDEARLALTAALAAAPNGPERRHIAARLRELT</sequence>
<dbReference type="GO" id="GO:0006352">
    <property type="term" value="P:DNA-templated transcription initiation"/>
    <property type="evidence" value="ECO:0007669"/>
    <property type="project" value="InterPro"/>
</dbReference>
<dbReference type="InterPro" id="IPR013324">
    <property type="entry name" value="RNA_pol_sigma_r3/r4-like"/>
</dbReference>
<name>A0A2N9JF16_9ACTN</name>
<dbReference type="Gene3D" id="1.10.10.10">
    <property type="entry name" value="Winged helix-like DNA-binding domain superfamily/Winged helix DNA-binding domain"/>
    <property type="match status" value="1"/>
</dbReference>
<accession>A0A2N9JF16</accession>
<dbReference type="KEGG" id="mgg:MPLG2_1103"/>
<dbReference type="PANTHER" id="PTHR47756:SF2">
    <property type="entry name" value="BLL6612 PROTEIN"/>
    <property type="match status" value="1"/>
</dbReference>
<dbReference type="Proteomes" id="UP000238164">
    <property type="component" value="Chromosome 1"/>
</dbReference>
<proteinExistence type="predicted"/>
<gene>
    <name evidence="2" type="ORF">MPLG2_1103</name>
</gene>
<feature type="domain" description="DUF6596" evidence="1">
    <location>
        <begin position="179"/>
        <end position="276"/>
    </location>
</feature>
<dbReference type="OrthoDB" id="9780299at2"/>
<dbReference type="GO" id="GO:0003700">
    <property type="term" value="F:DNA-binding transcription factor activity"/>
    <property type="evidence" value="ECO:0007669"/>
    <property type="project" value="InterPro"/>
</dbReference>
<dbReference type="PANTHER" id="PTHR47756">
    <property type="entry name" value="BLL6612 PROTEIN-RELATED"/>
    <property type="match status" value="1"/>
</dbReference>
<dbReference type="RefSeq" id="WP_105185203.1">
    <property type="nucleotide sequence ID" value="NZ_BAAAGO010000036.1"/>
</dbReference>
<dbReference type="InterPro" id="IPR046531">
    <property type="entry name" value="DUF6596"/>
</dbReference>
<dbReference type="Pfam" id="PF20239">
    <property type="entry name" value="DUF6596"/>
    <property type="match status" value="1"/>
</dbReference>
<dbReference type="Gene3D" id="1.10.1740.10">
    <property type="match status" value="1"/>
</dbReference>